<dbReference type="PANTHER" id="PTHR43213:SF5">
    <property type="entry name" value="BIFUNCTIONAL DTTP_UTP PYROPHOSPHATASE_METHYLTRANSFERASE PROTEIN-RELATED"/>
    <property type="match status" value="1"/>
</dbReference>
<dbReference type="EC" id="3.6.1.9" evidence="4"/>
<sequence>MSNTPAPHSRLLLASGSPRRAELLAQLGVPFTSRAPSVPESQGADERARDYVSRLARSKAAAGLELAAGPADGLWALGADTLVLAGTRVLEKPRDFADFESMMHSLSGGEHAVLTAVCLRGDGRQFEQLVETRVRFRHLNRQLIEAYWRTGEPADKAGGYGIQGFGAALVESISGSYSNVVGLPLEALVSMLEKAAIPYWTTQATALSGDKTALNGDETAPGGRDQA</sequence>
<dbReference type="InterPro" id="IPR029001">
    <property type="entry name" value="ITPase-like_fam"/>
</dbReference>
<dbReference type="Proteomes" id="UP001597425">
    <property type="component" value="Unassembled WGS sequence"/>
</dbReference>
<comment type="catalytic activity">
    <reaction evidence="4">
        <text>UTP + H2O = UMP + diphosphate + H(+)</text>
        <dbReference type="Rhea" id="RHEA:29395"/>
        <dbReference type="ChEBI" id="CHEBI:15377"/>
        <dbReference type="ChEBI" id="CHEBI:15378"/>
        <dbReference type="ChEBI" id="CHEBI:33019"/>
        <dbReference type="ChEBI" id="CHEBI:46398"/>
        <dbReference type="ChEBI" id="CHEBI:57865"/>
        <dbReference type="EC" id="3.6.1.9"/>
    </reaction>
</comment>
<comment type="function">
    <text evidence="4">Nucleoside triphosphate pyrophosphatase that hydrolyzes dTTP and UTP. May have a dual role in cell division arrest and in preventing the incorporation of modified nucleotides into cellular nucleic acids.</text>
</comment>
<gene>
    <name evidence="5" type="ORF">ACFSKX_04665</name>
</gene>
<evidence type="ECO:0000256" key="2">
    <source>
        <dbReference type="ARBA" id="ARBA00022801"/>
    </source>
</evidence>
<comment type="subcellular location">
    <subcellularLocation>
        <location evidence="4">Cytoplasm</location>
    </subcellularLocation>
</comment>
<keyword evidence="3 4" id="KW-0546">Nucleotide metabolism</keyword>
<comment type="caution">
    <text evidence="5">The sequence shown here is derived from an EMBL/GenBank/DDBJ whole genome shotgun (WGS) entry which is preliminary data.</text>
</comment>
<dbReference type="InterPro" id="IPR003697">
    <property type="entry name" value="Maf-like"/>
</dbReference>
<dbReference type="EMBL" id="JBHUJD010000004">
    <property type="protein sequence ID" value="MFD2309702.1"/>
    <property type="molecule type" value="Genomic_DNA"/>
</dbReference>
<evidence type="ECO:0000256" key="4">
    <source>
        <dbReference type="HAMAP-Rule" id="MF_00528"/>
    </source>
</evidence>
<evidence type="ECO:0000256" key="1">
    <source>
        <dbReference type="ARBA" id="ARBA00001968"/>
    </source>
</evidence>
<evidence type="ECO:0000256" key="3">
    <source>
        <dbReference type="ARBA" id="ARBA00023080"/>
    </source>
</evidence>
<name>A0ABW5E8P3_9GAMM</name>
<dbReference type="PANTHER" id="PTHR43213">
    <property type="entry name" value="BIFUNCTIONAL DTTP/UTP PYROPHOSPHATASE/METHYLTRANSFERASE PROTEIN-RELATED"/>
    <property type="match status" value="1"/>
</dbReference>
<feature type="site" description="Important for substrate specificity" evidence="4">
    <location>
        <position position="19"/>
    </location>
</feature>
<comment type="caution">
    <text evidence="4">Lacks conserved residue(s) required for the propagation of feature annotation.</text>
</comment>
<comment type="similarity">
    <text evidence="4">Belongs to the Maf family. YhdE subfamily.</text>
</comment>
<proteinExistence type="inferred from homology"/>
<evidence type="ECO:0000313" key="5">
    <source>
        <dbReference type="EMBL" id="MFD2309702.1"/>
    </source>
</evidence>
<feature type="site" description="Important for substrate specificity" evidence="4">
    <location>
        <position position="81"/>
    </location>
</feature>
<accession>A0ABW5E8P3</accession>
<dbReference type="Gene3D" id="3.90.950.10">
    <property type="match status" value="1"/>
</dbReference>
<keyword evidence="4" id="KW-0963">Cytoplasm</keyword>
<reference evidence="6" key="1">
    <citation type="journal article" date="2019" name="Int. J. Syst. Evol. Microbiol.">
        <title>The Global Catalogue of Microorganisms (GCM) 10K type strain sequencing project: providing services to taxonomists for standard genome sequencing and annotation.</title>
        <authorList>
            <consortium name="The Broad Institute Genomics Platform"/>
            <consortium name="The Broad Institute Genome Sequencing Center for Infectious Disease"/>
            <person name="Wu L."/>
            <person name="Ma J."/>
        </authorList>
    </citation>
    <scope>NUCLEOTIDE SEQUENCE [LARGE SCALE GENOMIC DNA]</scope>
    <source>
        <strain evidence="6">KCTC 12848</strain>
    </source>
</reference>
<comment type="catalytic activity">
    <reaction evidence="4">
        <text>dTTP + H2O = dTMP + diphosphate + H(+)</text>
        <dbReference type="Rhea" id="RHEA:28534"/>
        <dbReference type="ChEBI" id="CHEBI:15377"/>
        <dbReference type="ChEBI" id="CHEBI:15378"/>
        <dbReference type="ChEBI" id="CHEBI:33019"/>
        <dbReference type="ChEBI" id="CHEBI:37568"/>
        <dbReference type="ChEBI" id="CHEBI:63528"/>
        <dbReference type="EC" id="3.6.1.9"/>
    </reaction>
</comment>
<dbReference type="RefSeq" id="WP_265720170.1">
    <property type="nucleotide sequence ID" value="NZ_JAPIVK010000002.1"/>
</dbReference>
<dbReference type="SUPFAM" id="SSF52972">
    <property type="entry name" value="ITPase-like"/>
    <property type="match status" value="1"/>
</dbReference>
<dbReference type="CDD" id="cd00555">
    <property type="entry name" value="Maf"/>
    <property type="match status" value="1"/>
</dbReference>
<protein>
    <recommendedName>
        <fullName evidence="4">dTTP/UTP pyrophosphatase</fullName>
        <shortName evidence="4">dTTPase/UTPase</shortName>
        <ecNumber evidence="4">3.6.1.9</ecNumber>
    </recommendedName>
    <alternativeName>
        <fullName evidence="4">Nucleoside triphosphate pyrophosphatase</fullName>
    </alternativeName>
    <alternativeName>
        <fullName evidence="4">Nucleotide pyrophosphatase</fullName>
        <shortName evidence="4">Nucleotide PPase</shortName>
    </alternativeName>
</protein>
<organism evidence="5 6">
    <name type="scientific">Microbulbifer halophilus</name>
    <dbReference type="NCBI Taxonomy" id="453963"/>
    <lineage>
        <taxon>Bacteria</taxon>
        <taxon>Pseudomonadati</taxon>
        <taxon>Pseudomonadota</taxon>
        <taxon>Gammaproteobacteria</taxon>
        <taxon>Cellvibrionales</taxon>
        <taxon>Microbulbiferaceae</taxon>
        <taxon>Microbulbifer</taxon>
    </lineage>
</organism>
<feature type="site" description="Important for substrate specificity" evidence="4">
    <location>
        <position position="163"/>
    </location>
</feature>
<keyword evidence="2 4" id="KW-0378">Hydrolase</keyword>
<comment type="cofactor">
    <cofactor evidence="1 4">
        <name>a divalent metal cation</name>
        <dbReference type="ChEBI" id="CHEBI:60240"/>
    </cofactor>
</comment>
<feature type="active site" description="Proton acceptor" evidence="4">
    <location>
        <position position="80"/>
    </location>
</feature>
<dbReference type="Pfam" id="PF02545">
    <property type="entry name" value="Maf"/>
    <property type="match status" value="1"/>
</dbReference>
<dbReference type="HAMAP" id="MF_00528">
    <property type="entry name" value="Maf"/>
    <property type="match status" value="1"/>
</dbReference>
<dbReference type="PIRSF" id="PIRSF006305">
    <property type="entry name" value="Maf"/>
    <property type="match status" value="1"/>
</dbReference>
<dbReference type="NCBIfam" id="TIGR00172">
    <property type="entry name" value="maf"/>
    <property type="match status" value="1"/>
</dbReference>
<dbReference type="GO" id="GO:0016787">
    <property type="term" value="F:hydrolase activity"/>
    <property type="evidence" value="ECO:0007669"/>
    <property type="project" value="UniProtKB-KW"/>
</dbReference>
<evidence type="ECO:0000313" key="6">
    <source>
        <dbReference type="Proteomes" id="UP001597425"/>
    </source>
</evidence>
<keyword evidence="6" id="KW-1185">Reference proteome</keyword>